<dbReference type="PANTHER" id="PTHR43130">
    <property type="entry name" value="ARAC-FAMILY TRANSCRIPTIONAL REGULATOR"/>
    <property type="match status" value="1"/>
</dbReference>
<dbReference type="InterPro" id="IPR018060">
    <property type="entry name" value="HTH_AraC"/>
</dbReference>
<dbReference type="InterPro" id="IPR052158">
    <property type="entry name" value="INH-QAR"/>
</dbReference>
<dbReference type="Proteomes" id="UP000027734">
    <property type="component" value="Unassembled WGS sequence"/>
</dbReference>
<dbReference type="PROSITE" id="PS01124">
    <property type="entry name" value="HTH_ARAC_FAMILY_2"/>
    <property type="match status" value="1"/>
</dbReference>
<dbReference type="SMART" id="SM00342">
    <property type="entry name" value="HTH_ARAC"/>
    <property type="match status" value="1"/>
</dbReference>
<dbReference type="GO" id="GO:0003700">
    <property type="term" value="F:DNA-binding transcription factor activity"/>
    <property type="evidence" value="ECO:0007669"/>
    <property type="project" value="InterPro"/>
</dbReference>
<dbReference type="InterPro" id="IPR002818">
    <property type="entry name" value="DJ-1/PfpI"/>
</dbReference>
<dbReference type="SUPFAM" id="SSF52317">
    <property type="entry name" value="Class I glutamine amidotransferase-like"/>
    <property type="match status" value="1"/>
</dbReference>
<dbReference type="Gene3D" id="1.10.10.60">
    <property type="entry name" value="Homeodomain-like"/>
    <property type="match status" value="1"/>
</dbReference>
<dbReference type="Gene3D" id="3.40.50.880">
    <property type="match status" value="1"/>
</dbReference>
<protein>
    <submittedName>
        <fullName evidence="5">AraC family transcriptional regulator</fullName>
    </submittedName>
</protein>
<evidence type="ECO:0000256" key="3">
    <source>
        <dbReference type="ARBA" id="ARBA00023163"/>
    </source>
</evidence>
<dbReference type="OrthoDB" id="9793400at2"/>
<evidence type="ECO:0000259" key="4">
    <source>
        <dbReference type="PROSITE" id="PS01124"/>
    </source>
</evidence>
<dbReference type="EMBL" id="JAMC01000008">
    <property type="protein sequence ID" value="KEJ88155.1"/>
    <property type="molecule type" value="Genomic_DNA"/>
</dbReference>
<dbReference type="CDD" id="cd03136">
    <property type="entry name" value="GATase1_AraC_ArgR_like"/>
    <property type="match status" value="1"/>
</dbReference>
<dbReference type="InterPro" id="IPR009057">
    <property type="entry name" value="Homeodomain-like_sf"/>
</dbReference>
<proteinExistence type="predicted"/>
<dbReference type="STRING" id="1300350.Z948_129"/>
<dbReference type="PANTHER" id="PTHR43130:SF3">
    <property type="entry name" value="HTH-TYPE TRANSCRIPTIONAL REGULATOR RV1931C"/>
    <property type="match status" value="1"/>
</dbReference>
<dbReference type="InterPro" id="IPR018062">
    <property type="entry name" value="HTH_AraC-typ_CS"/>
</dbReference>
<name>A0A073IF21_9RHOB</name>
<dbReference type="eggNOG" id="COG4977">
    <property type="taxonomic scope" value="Bacteria"/>
</dbReference>
<keyword evidence="2" id="KW-0238">DNA-binding</keyword>
<feature type="domain" description="HTH araC/xylS-type" evidence="4">
    <location>
        <begin position="219"/>
        <end position="317"/>
    </location>
</feature>
<sequence>MNKSEIQTIGFLLFPGFPMACLTSMIEPLRAANEIAQAERFAWQLVSETGERVMSSAQVSFEPNCSLADAEELDVIILLSSPMAHFENAKSSPAKLRRMERAGRVMGAVSGGVFPLVRAGLMQGHRCSVHWCYEAAFRAEFPDIEVTDDVTVSEKMRATASGAAAAFDLALHMIDNTFGADVAHEVACWFQHPLMRGKGVRQRVPMLDGTGPALPILVSKAAALFAQRIEDPISIAEVADALQVTPRQIERSFKKATGQSPTHYYRSLRMKAARQLVLYSKDTLPEIALAVGYSSTTPLVQHYRTAFGLSPQEDREQINDFRVQGNMPLPSI</sequence>
<evidence type="ECO:0000313" key="5">
    <source>
        <dbReference type="EMBL" id="KEJ88155.1"/>
    </source>
</evidence>
<keyword evidence="1" id="KW-0805">Transcription regulation</keyword>
<accession>A0A073IF21</accession>
<dbReference type="SUPFAM" id="SSF46689">
    <property type="entry name" value="Homeodomain-like"/>
    <property type="match status" value="2"/>
</dbReference>
<dbReference type="InterPro" id="IPR029062">
    <property type="entry name" value="Class_I_gatase-like"/>
</dbReference>
<comment type="caution">
    <text evidence="5">The sequence shown here is derived from an EMBL/GenBank/DDBJ whole genome shotgun (WGS) entry which is preliminary data.</text>
</comment>
<dbReference type="RefSeq" id="WP_025057651.1">
    <property type="nucleotide sequence ID" value="NZ_JAMC01000008.1"/>
</dbReference>
<dbReference type="Pfam" id="PF01965">
    <property type="entry name" value="DJ-1_PfpI"/>
    <property type="match status" value="1"/>
</dbReference>
<organism evidence="5 6">
    <name type="scientific">Sulfitobacter donghicola DSW-25 = KCTC 12864 = JCM 14565</name>
    <dbReference type="NCBI Taxonomy" id="1300350"/>
    <lineage>
        <taxon>Bacteria</taxon>
        <taxon>Pseudomonadati</taxon>
        <taxon>Pseudomonadota</taxon>
        <taxon>Alphaproteobacteria</taxon>
        <taxon>Rhodobacterales</taxon>
        <taxon>Roseobacteraceae</taxon>
        <taxon>Sulfitobacter</taxon>
    </lineage>
</organism>
<evidence type="ECO:0000313" key="6">
    <source>
        <dbReference type="Proteomes" id="UP000027734"/>
    </source>
</evidence>
<keyword evidence="3" id="KW-0804">Transcription</keyword>
<evidence type="ECO:0000256" key="1">
    <source>
        <dbReference type="ARBA" id="ARBA00023015"/>
    </source>
</evidence>
<evidence type="ECO:0000256" key="2">
    <source>
        <dbReference type="ARBA" id="ARBA00023125"/>
    </source>
</evidence>
<keyword evidence="6" id="KW-1185">Reference proteome</keyword>
<reference evidence="5 6" key="1">
    <citation type="submission" date="2014-01" db="EMBL/GenBank/DDBJ databases">
        <title>Sulfitobacter donghicola JCM 14565 Genome Sequencing.</title>
        <authorList>
            <person name="Lai Q."/>
            <person name="Hong Z."/>
        </authorList>
    </citation>
    <scope>NUCLEOTIDE SEQUENCE [LARGE SCALE GENOMIC DNA]</scope>
    <source>
        <strain evidence="5 6">JCM 14565</strain>
    </source>
</reference>
<dbReference type="Pfam" id="PF12833">
    <property type="entry name" value="HTH_18"/>
    <property type="match status" value="1"/>
</dbReference>
<dbReference type="PROSITE" id="PS00041">
    <property type="entry name" value="HTH_ARAC_FAMILY_1"/>
    <property type="match status" value="1"/>
</dbReference>
<dbReference type="AlphaFoldDB" id="A0A073IF21"/>
<dbReference type="GO" id="GO:0043565">
    <property type="term" value="F:sequence-specific DNA binding"/>
    <property type="evidence" value="ECO:0007669"/>
    <property type="project" value="InterPro"/>
</dbReference>
<gene>
    <name evidence="5" type="ORF">DSW25_17065</name>
</gene>